<dbReference type="Gene3D" id="2.40.100.10">
    <property type="entry name" value="Cyclophilin-like"/>
    <property type="match status" value="1"/>
</dbReference>
<comment type="caution">
    <text evidence="5">The sequence shown here is derived from an EMBL/GenBank/DDBJ whole genome shotgun (WGS) entry which is preliminary data.</text>
</comment>
<evidence type="ECO:0000313" key="6">
    <source>
        <dbReference type="Proteomes" id="UP000664698"/>
    </source>
</evidence>
<evidence type="ECO:0000313" key="5">
    <source>
        <dbReference type="EMBL" id="MBN7799965.1"/>
    </source>
</evidence>
<organism evidence="5 6">
    <name type="scientific">Algoriphagus aestuariicola</name>
    <dbReference type="NCBI Taxonomy" id="1852016"/>
    <lineage>
        <taxon>Bacteria</taxon>
        <taxon>Pseudomonadati</taxon>
        <taxon>Bacteroidota</taxon>
        <taxon>Cytophagia</taxon>
        <taxon>Cytophagales</taxon>
        <taxon>Cyclobacteriaceae</taxon>
        <taxon>Algoriphagus</taxon>
    </lineage>
</organism>
<dbReference type="EC" id="3.5.2.9" evidence="5"/>
<keyword evidence="3" id="KW-0067">ATP-binding</keyword>
<dbReference type="InterPro" id="IPR003833">
    <property type="entry name" value="CT_C_D"/>
</dbReference>
<dbReference type="GO" id="GO:0017168">
    <property type="term" value="F:5-oxoprolinase (ATP-hydrolyzing) activity"/>
    <property type="evidence" value="ECO:0007669"/>
    <property type="project" value="UniProtKB-EC"/>
</dbReference>
<feature type="domain" description="Carboxyltransferase" evidence="4">
    <location>
        <begin position="15"/>
        <end position="200"/>
    </location>
</feature>
<evidence type="ECO:0000256" key="3">
    <source>
        <dbReference type="ARBA" id="ARBA00022840"/>
    </source>
</evidence>
<dbReference type="PANTHER" id="PTHR34698:SF2">
    <property type="entry name" value="5-OXOPROLINASE SUBUNIT B"/>
    <property type="match status" value="1"/>
</dbReference>
<evidence type="ECO:0000256" key="2">
    <source>
        <dbReference type="ARBA" id="ARBA00022801"/>
    </source>
</evidence>
<name>A0ABS3BNR0_9BACT</name>
<keyword evidence="6" id="KW-1185">Reference proteome</keyword>
<gene>
    <name evidence="5" type="primary">pxpB</name>
    <name evidence="5" type="ORF">J0A67_03785</name>
</gene>
<dbReference type="SMART" id="SM00796">
    <property type="entry name" value="AHS1"/>
    <property type="match status" value="1"/>
</dbReference>
<dbReference type="InterPro" id="IPR029000">
    <property type="entry name" value="Cyclophilin-like_dom_sf"/>
</dbReference>
<reference evidence="5 6" key="1">
    <citation type="submission" date="2021-03" db="EMBL/GenBank/DDBJ databases">
        <title>novel species isolated from a fishpond in China.</title>
        <authorList>
            <person name="Lu H."/>
            <person name="Cai Z."/>
        </authorList>
    </citation>
    <scope>NUCLEOTIDE SEQUENCE [LARGE SCALE GENOMIC DNA]</scope>
    <source>
        <strain evidence="5 6">JCM 31546</strain>
    </source>
</reference>
<keyword evidence="1" id="KW-0547">Nucleotide-binding</keyword>
<dbReference type="PANTHER" id="PTHR34698">
    <property type="entry name" value="5-OXOPROLINASE SUBUNIT B"/>
    <property type="match status" value="1"/>
</dbReference>
<protein>
    <submittedName>
        <fullName evidence="5">5-oxoprolinase subunit PxpB</fullName>
        <ecNumber evidence="5">3.5.2.9</ecNumber>
    </submittedName>
</protein>
<dbReference type="InterPro" id="IPR010016">
    <property type="entry name" value="PxpB"/>
</dbReference>
<accession>A0ABS3BNR0</accession>
<dbReference type="EMBL" id="JAFKCW010000001">
    <property type="protein sequence ID" value="MBN7799965.1"/>
    <property type="molecule type" value="Genomic_DNA"/>
</dbReference>
<dbReference type="Proteomes" id="UP000664698">
    <property type="component" value="Unassembled WGS sequence"/>
</dbReference>
<proteinExistence type="predicted"/>
<evidence type="ECO:0000259" key="4">
    <source>
        <dbReference type="SMART" id="SM00796"/>
    </source>
</evidence>
<evidence type="ECO:0000256" key="1">
    <source>
        <dbReference type="ARBA" id="ARBA00022741"/>
    </source>
</evidence>
<dbReference type="Pfam" id="PF02682">
    <property type="entry name" value="CT_C_D"/>
    <property type="match status" value="1"/>
</dbReference>
<dbReference type="SUPFAM" id="SSF50891">
    <property type="entry name" value="Cyclophilin-like"/>
    <property type="match status" value="1"/>
</dbReference>
<dbReference type="NCBIfam" id="TIGR00370">
    <property type="entry name" value="5-oxoprolinase subunit PxpB"/>
    <property type="match status" value="1"/>
</dbReference>
<sequence>MKPSYTLISPYLGELQWDKVPTDALLAEQLAWMDLLNVEFAEQFLEIRQGFTALSIYWKSTENQTQFQNSIHRLQVKKHELPSSVWMLPVCYDPAFGRDLGSLALIHRMTANQLIELHSSATYRLHFFGFLPGFMYLNGLSERLHTPRKAIPDRKVEEGSVAIGGSQTGIYPTESPGGWHLIGRCPLPLFDPMKSPPVWAKPGDLVRFEPIGMEEMERLLQNPIPPKVL</sequence>
<keyword evidence="2 5" id="KW-0378">Hydrolase</keyword>
<dbReference type="RefSeq" id="WP_206567933.1">
    <property type="nucleotide sequence ID" value="NZ_JAFKCW010000001.1"/>
</dbReference>